<evidence type="ECO:0000313" key="2">
    <source>
        <dbReference type="EMBL" id="KAJ8904515.1"/>
    </source>
</evidence>
<organism evidence="2 3">
    <name type="scientific">Rhodosorus marinus</name>
    <dbReference type="NCBI Taxonomy" id="101924"/>
    <lineage>
        <taxon>Eukaryota</taxon>
        <taxon>Rhodophyta</taxon>
        <taxon>Stylonematophyceae</taxon>
        <taxon>Stylonematales</taxon>
        <taxon>Stylonemataceae</taxon>
        <taxon>Rhodosorus</taxon>
    </lineage>
</organism>
<evidence type="ECO:0000256" key="1">
    <source>
        <dbReference type="SAM" id="MobiDB-lite"/>
    </source>
</evidence>
<sequence length="66" mass="7533">MEEKEWADSVEEYEQQYISFLSSSHSPSMRTARNGQEAVPELDQSDKPKLLGEKTPQDSKKITTSE</sequence>
<comment type="caution">
    <text evidence="2">The sequence shown here is derived from an EMBL/GenBank/DDBJ whole genome shotgun (WGS) entry which is preliminary data.</text>
</comment>
<keyword evidence="3" id="KW-1185">Reference proteome</keyword>
<dbReference type="AlphaFoldDB" id="A0AAV8UPQ3"/>
<feature type="region of interest" description="Disordered" evidence="1">
    <location>
        <begin position="23"/>
        <end position="66"/>
    </location>
</feature>
<reference evidence="2 3" key="1">
    <citation type="journal article" date="2023" name="Nat. Commun.">
        <title>Origin of minicircular mitochondrial genomes in red algae.</title>
        <authorList>
            <person name="Lee Y."/>
            <person name="Cho C.H."/>
            <person name="Lee Y.M."/>
            <person name="Park S.I."/>
            <person name="Yang J.H."/>
            <person name="West J.A."/>
            <person name="Bhattacharya D."/>
            <person name="Yoon H.S."/>
        </authorList>
    </citation>
    <scope>NUCLEOTIDE SEQUENCE [LARGE SCALE GENOMIC DNA]</scope>
    <source>
        <strain evidence="2 3">CCMP1338</strain>
        <tissue evidence="2">Whole cell</tissue>
    </source>
</reference>
<feature type="compositionally biased region" description="Basic and acidic residues" evidence="1">
    <location>
        <begin position="44"/>
        <end position="66"/>
    </location>
</feature>
<dbReference type="Proteomes" id="UP001157974">
    <property type="component" value="Unassembled WGS sequence"/>
</dbReference>
<evidence type="ECO:0000313" key="3">
    <source>
        <dbReference type="Proteomes" id="UP001157974"/>
    </source>
</evidence>
<accession>A0AAV8UPQ3</accession>
<name>A0AAV8UPQ3_9RHOD</name>
<feature type="compositionally biased region" description="Polar residues" evidence="1">
    <location>
        <begin position="23"/>
        <end position="34"/>
    </location>
</feature>
<gene>
    <name evidence="2" type="ORF">NDN08_001033</name>
</gene>
<protein>
    <submittedName>
        <fullName evidence="2">Uncharacterized protein</fullName>
    </submittedName>
</protein>
<proteinExistence type="predicted"/>
<dbReference type="EMBL" id="JAMWBK010000005">
    <property type="protein sequence ID" value="KAJ8904515.1"/>
    <property type="molecule type" value="Genomic_DNA"/>
</dbReference>